<gene>
    <name evidence="2" type="ORF">EII33_08855</name>
</gene>
<dbReference type="AlphaFoldDB" id="A0A3P2A450"/>
<dbReference type="EMBL" id="RQYF01000040">
    <property type="protein sequence ID" value="RRD90119.1"/>
    <property type="molecule type" value="Genomic_DNA"/>
</dbReference>
<keyword evidence="3" id="KW-1185">Reference proteome</keyword>
<organism evidence="2 3">
    <name type="scientific">Prevotella heparinolytica</name>
    <dbReference type="NCBI Taxonomy" id="28113"/>
    <lineage>
        <taxon>Bacteria</taxon>
        <taxon>Pseudomonadati</taxon>
        <taxon>Bacteroidota</taxon>
        <taxon>Bacteroidia</taxon>
        <taxon>Bacteroidales</taxon>
        <taxon>Bacteroidaceae</taxon>
        <taxon>Bacteroides</taxon>
    </lineage>
</organism>
<evidence type="ECO:0000256" key="1">
    <source>
        <dbReference type="SAM" id="SignalP"/>
    </source>
</evidence>
<sequence length="124" mass="13726">MKAKIFIFLLALLIVAPMNAVVNLQKRKPHVKKHLEEVRAVTRSPINYTIDVSGDETCLQIMLRFPLSDADIIVADKDGNTVVYEPQTSGFGGKVFYIHAPKGYPYTIEISSPAVDIVGEIVLL</sequence>
<name>A0A3P2A450_9BACE</name>
<reference evidence="2 3" key="1">
    <citation type="submission" date="2018-11" db="EMBL/GenBank/DDBJ databases">
        <title>Genomes From Bacteria Associated with the Canine Oral Cavity: a Test Case for Automated Genome-Based Taxonomic Assignment.</title>
        <authorList>
            <person name="Coil D.A."/>
            <person name="Jospin G."/>
            <person name="Darling A.E."/>
            <person name="Wallis C."/>
            <person name="Davis I.J."/>
            <person name="Harris S."/>
            <person name="Eisen J.A."/>
            <person name="Holcombe L.J."/>
            <person name="O'Flynn C."/>
        </authorList>
    </citation>
    <scope>NUCLEOTIDE SEQUENCE [LARGE SCALE GENOMIC DNA]</scope>
    <source>
        <strain evidence="2 3">OH1047_COT-310</strain>
    </source>
</reference>
<proteinExistence type="predicted"/>
<dbReference type="RefSeq" id="WP_125239411.1">
    <property type="nucleotide sequence ID" value="NZ_RQYF01000040.1"/>
</dbReference>
<keyword evidence="1" id="KW-0732">Signal</keyword>
<comment type="caution">
    <text evidence="2">The sequence shown here is derived from an EMBL/GenBank/DDBJ whole genome shotgun (WGS) entry which is preliminary data.</text>
</comment>
<evidence type="ECO:0000313" key="2">
    <source>
        <dbReference type="EMBL" id="RRD90119.1"/>
    </source>
</evidence>
<evidence type="ECO:0000313" key="3">
    <source>
        <dbReference type="Proteomes" id="UP000279562"/>
    </source>
</evidence>
<feature type="chain" id="PRO_5017963228" evidence="1">
    <location>
        <begin position="21"/>
        <end position="124"/>
    </location>
</feature>
<dbReference type="Proteomes" id="UP000279562">
    <property type="component" value="Unassembled WGS sequence"/>
</dbReference>
<feature type="signal peptide" evidence="1">
    <location>
        <begin position="1"/>
        <end position="20"/>
    </location>
</feature>
<protein>
    <submittedName>
        <fullName evidence="2">DUF3244 domain-containing protein</fullName>
    </submittedName>
</protein>
<accession>A0A3P2A450</accession>